<evidence type="ECO:0000313" key="10">
    <source>
        <dbReference type="Proteomes" id="UP001302349"/>
    </source>
</evidence>
<feature type="domain" description="PAS" evidence="7">
    <location>
        <begin position="670"/>
        <end position="740"/>
    </location>
</feature>
<dbReference type="InterPro" id="IPR000700">
    <property type="entry name" value="PAS-assoc_C"/>
</dbReference>
<dbReference type="InterPro" id="IPR013655">
    <property type="entry name" value="PAS_fold_3"/>
</dbReference>
<dbReference type="PROSITE" id="PS50109">
    <property type="entry name" value="HIS_KIN"/>
    <property type="match status" value="1"/>
</dbReference>
<feature type="domain" description="PAS" evidence="7">
    <location>
        <begin position="1151"/>
        <end position="1221"/>
    </location>
</feature>
<dbReference type="PANTHER" id="PTHR43304:SF1">
    <property type="entry name" value="PAC DOMAIN-CONTAINING PROTEIN"/>
    <property type="match status" value="1"/>
</dbReference>
<evidence type="ECO:0000256" key="5">
    <source>
        <dbReference type="ARBA" id="ARBA00022777"/>
    </source>
</evidence>
<evidence type="ECO:0000259" key="8">
    <source>
        <dbReference type="PROSITE" id="PS50113"/>
    </source>
</evidence>
<dbReference type="Gene3D" id="3.30.565.10">
    <property type="entry name" value="Histidine kinase-like ATPase, C-terminal domain"/>
    <property type="match status" value="1"/>
</dbReference>
<dbReference type="SUPFAM" id="SSF47384">
    <property type="entry name" value="Homodimeric domain of signal transducing histidine kinase"/>
    <property type="match status" value="1"/>
</dbReference>
<dbReference type="RefSeq" id="WP_317487657.1">
    <property type="nucleotide sequence ID" value="NZ_CP136051.1"/>
</dbReference>
<dbReference type="EC" id="2.7.13.3" evidence="2"/>
<dbReference type="Pfam" id="PF08448">
    <property type="entry name" value="PAS_4"/>
    <property type="match status" value="1"/>
</dbReference>
<dbReference type="PANTHER" id="PTHR43304">
    <property type="entry name" value="PHYTOCHROME-LIKE PROTEIN CPH1"/>
    <property type="match status" value="1"/>
</dbReference>
<dbReference type="PROSITE" id="PS50113">
    <property type="entry name" value="PAC"/>
    <property type="match status" value="5"/>
</dbReference>
<dbReference type="Gene3D" id="1.10.287.130">
    <property type="match status" value="1"/>
</dbReference>
<keyword evidence="4" id="KW-0808">Transferase</keyword>
<dbReference type="InterPro" id="IPR000014">
    <property type="entry name" value="PAS"/>
</dbReference>
<evidence type="ECO:0000256" key="2">
    <source>
        <dbReference type="ARBA" id="ARBA00012438"/>
    </source>
</evidence>
<name>A0ABZ0IIL1_9BACT</name>
<dbReference type="CDD" id="cd00075">
    <property type="entry name" value="HATPase"/>
    <property type="match status" value="1"/>
</dbReference>
<dbReference type="SUPFAM" id="SSF55874">
    <property type="entry name" value="ATPase domain of HSP90 chaperone/DNA topoisomerase II/histidine kinase"/>
    <property type="match status" value="1"/>
</dbReference>
<dbReference type="NCBIfam" id="TIGR00229">
    <property type="entry name" value="sensory_box"/>
    <property type="match status" value="8"/>
</dbReference>
<keyword evidence="5" id="KW-0418">Kinase</keyword>
<feature type="domain" description="PAC" evidence="8">
    <location>
        <begin position="1099"/>
        <end position="1150"/>
    </location>
</feature>
<organism evidence="9 10">
    <name type="scientific">Imperialibacter roseus</name>
    <dbReference type="NCBI Taxonomy" id="1324217"/>
    <lineage>
        <taxon>Bacteria</taxon>
        <taxon>Pseudomonadati</taxon>
        <taxon>Bacteroidota</taxon>
        <taxon>Cytophagia</taxon>
        <taxon>Cytophagales</taxon>
        <taxon>Flammeovirgaceae</taxon>
        <taxon>Imperialibacter</taxon>
    </lineage>
</organism>
<evidence type="ECO:0000259" key="6">
    <source>
        <dbReference type="PROSITE" id="PS50109"/>
    </source>
</evidence>
<dbReference type="InterPro" id="IPR013656">
    <property type="entry name" value="PAS_4"/>
</dbReference>
<feature type="domain" description="PAS" evidence="7">
    <location>
        <begin position="144"/>
        <end position="214"/>
    </location>
</feature>
<proteinExistence type="predicted"/>
<dbReference type="InterPro" id="IPR036097">
    <property type="entry name" value="HisK_dim/P_sf"/>
</dbReference>
<evidence type="ECO:0000256" key="3">
    <source>
        <dbReference type="ARBA" id="ARBA00022553"/>
    </source>
</evidence>
<dbReference type="Proteomes" id="UP001302349">
    <property type="component" value="Chromosome"/>
</dbReference>
<dbReference type="InterPro" id="IPR052162">
    <property type="entry name" value="Sensor_kinase/Photoreceptor"/>
</dbReference>
<dbReference type="Pfam" id="PF02518">
    <property type="entry name" value="HATPase_c"/>
    <property type="match status" value="1"/>
</dbReference>
<dbReference type="PROSITE" id="PS50112">
    <property type="entry name" value="PAS"/>
    <property type="match status" value="4"/>
</dbReference>
<dbReference type="SMART" id="SM00387">
    <property type="entry name" value="HATPase_c"/>
    <property type="match status" value="1"/>
</dbReference>
<dbReference type="Pfam" id="PF13426">
    <property type="entry name" value="PAS_9"/>
    <property type="match status" value="6"/>
</dbReference>
<dbReference type="SMART" id="SM00086">
    <property type="entry name" value="PAC"/>
    <property type="match status" value="10"/>
</dbReference>
<dbReference type="Pfam" id="PF13188">
    <property type="entry name" value="PAS_8"/>
    <property type="match status" value="1"/>
</dbReference>
<dbReference type="InterPro" id="IPR005467">
    <property type="entry name" value="His_kinase_dom"/>
</dbReference>
<dbReference type="InterPro" id="IPR036890">
    <property type="entry name" value="HATPase_C_sf"/>
</dbReference>
<reference evidence="9 10" key="1">
    <citation type="journal article" date="2023" name="Microbiol. Resour. Announc.">
        <title>Complete Genome Sequence of Imperialibacter roseus strain P4T.</title>
        <authorList>
            <person name="Tizabi D.R."/>
            <person name="Bachvaroff T."/>
            <person name="Hill R.T."/>
        </authorList>
    </citation>
    <scope>NUCLEOTIDE SEQUENCE [LARGE SCALE GENOMIC DNA]</scope>
    <source>
        <strain evidence="9 10">P4T</strain>
    </source>
</reference>
<keyword evidence="10" id="KW-1185">Reference proteome</keyword>
<dbReference type="Gene3D" id="3.30.450.20">
    <property type="entry name" value="PAS domain"/>
    <property type="match status" value="11"/>
</dbReference>
<evidence type="ECO:0000256" key="1">
    <source>
        <dbReference type="ARBA" id="ARBA00000085"/>
    </source>
</evidence>
<feature type="domain" description="Histidine kinase" evidence="6">
    <location>
        <begin position="1542"/>
        <end position="1753"/>
    </location>
</feature>
<dbReference type="Pfam" id="PF08447">
    <property type="entry name" value="PAS_3"/>
    <property type="match status" value="2"/>
</dbReference>
<evidence type="ECO:0000256" key="4">
    <source>
        <dbReference type="ARBA" id="ARBA00022679"/>
    </source>
</evidence>
<gene>
    <name evidence="9" type="ORF">RT717_17385</name>
</gene>
<dbReference type="InterPro" id="IPR004358">
    <property type="entry name" value="Sig_transdc_His_kin-like_C"/>
</dbReference>
<dbReference type="PRINTS" id="PR00344">
    <property type="entry name" value="BCTRLSENSOR"/>
</dbReference>
<dbReference type="InterPro" id="IPR003594">
    <property type="entry name" value="HATPase_dom"/>
</dbReference>
<dbReference type="SUPFAM" id="SSF55785">
    <property type="entry name" value="PYP-like sensor domain (PAS domain)"/>
    <property type="match status" value="11"/>
</dbReference>
<dbReference type="CDD" id="cd00130">
    <property type="entry name" value="PAS"/>
    <property type="match status" value="5"/>
</dbReference>
<protein>
    <recommendedName>
        <fullName evidence="2">histidine kinase</fullName>
        <ecNumber evidence="2">2.7.13.3</ecNumber>
    </recommendedName>
</protein>
<dbReference type="SMART" id="SM00091">
    <property type="entry name" value="PAS"/>
    <property type="match status" value="7"/>
</dbReference>
<comment type="catalytic activity">
    <reaction evidence="1">
        <text>ATP + protein L-histidine = ADP + protein N-phospho-L-histidine.</text>
        <dbReference type="EC" id="2.7.13.3"/>
    </reaction>
</comment>
<accession>A0ABZ0IIL1</accession>
<sequence length="1760" mass="199883">MDKSLNIALKNEVYQLTSTNESIYEAIEEYAHKGYWYLDLNAKTNWWANPRFWDSLGFSFSDGETDAPLPALEEVLLPDDLTALLQTIEQLSKEDSFLLTLKYRHKNNQHLSFAVHAKIVRDKAGKAARLLALHNKSKNQPFFVNELYNQVLYSIHEGYQLTDTTGSILDANDSFCKLIGYTRGELLTMNITHLAAELTPDQVQDFINKVLAKNGGTISTKARTKDGRLIDIEIRTTLIDHNGKPLLASFVRDVTEQLRTNERLEIALQQYNSHRNNSPLGTVEYTKDLIVTQWSRQCEEIFEWTADEILSANISAFNLIYEDDIDATTNVALDLMSGKVDGNVSLNRNYTKSGKIITCIWYNSAIKNEKGEVISIISLVQDVTHEKEIEYKLVENERALDVFFNNSLYGFFFMMLDEPVAWDDTVDKKKALEYVFEHQRITKINRAMLSQYGAQEKEFLDLTPKDFFDHDIDYGKTVWKELFDDGSLKVDTLEKRFDGSTFWVEGEYVCLYNSAGEITGHFGIQYDVTEKKEAELALTASEEKLKEAQKMAKMGDSTINLITGEFLASEGLLELVRVENMEGPELKKWLDAAQHPEDSGKLESCVRNCLANKQEVIPPVEYRMTRKDGILIWVRTQGKIIYENEKPSTIFFTTQDTSRSKAVEEQIKASELRFRSLIENSKDGLVILSVDGNIDYISPSIAGILGYQDSEMVGIDLEKMVHPEDIEGLINAFHLALQQPTTPITGLLYRARHKQGNWRWMEGSLTNFLEIPHISGVVNNFHDVTQRLESSNLLKKVNNQLKAAQKIAHLGYWEWNWKEETVFWSEELYAICKTDKIPSEAALFAAIHPEDQPTFTAYRKRLSEEKSETTIEFRFLIGKDVRIFMVRTLPLLDSSGKVIGLEGTVQDITERKEREQEILRLSTFPSENPNPVLRVLKDYTISYSNKASQPILVSKNSDKAPKLPEQLRNFVKQTFDGSEILRAEFSVGGITYSFTSARSQQGDYVNLYGLDISPQKEIEKALRDSEYLLNEVGRIAKIGGWELDPETGEGTWTREVAEIHDLPFGTEAGLELGLSFYLPSSRSILEKAINDAFQLGKAYDLELEIITAKGNRKWVRTIGIPLLTDDGKVKLRGSFQDITALKNAKDNILLEKELSDNIINSLPGAFYLYTQEGEFLRWNKNLEEVTGYAAEEISTMHPIQFFHDSEKELLTEKIENVFVAGEDSVDAHFLTKSDQMIPYYFTGKAISYDGETCLMGVGIDTSERKKALEALKHSEEQYRSLFENMNEGFALCEMVYEKGKAVDFTYIQVNKAFEDITGLKKPVGKKVSELIPGVVQANQEEIALLSRVCETGIPERFEVKVEGLNVWLSSSVFSPKKGFFVSMFQDVTERKLAAIAVESSEQRFRALVEQSLTGIYIFEKGKFIYVNDHFADMFGYEVDEVLTTLKPTDVLTQSEYSRSSDLIDKRLTGELDFVHYVAKGLKKDGATIWVEIHGSKIDLQGKDVITGTVLDITDRINSEQAMKELLETTTSQNIRLKDFSFITSHNIRSSVSNILGLTELLIQDPTNTEYLRMLRTSTEKMDTTIRNINELIHFENGLGEQEQINYNVVQSINNVLAQNNQVIKEGGLDVRTEVENELSIRCIPAYLDSILQNLVTNAIKYGTTKDSNIIEIKGRKTENKIVLEIKDYGRGIDLEKFKDKLFKIGGRFHSSSEGQGLGLYMSKRQIEAMGGDIEVESQPGKGTTFKVNFNAKGPENFFDR</sequence>
<evidence type="ECO:0000259" key="7">
    <source>
        <dbReference type="PROSITE" id="PS50112"/>
    </source>
</evidence>
<dbReference type="InterPro" id="IPR001610">
    <property type="entry name" value="PAC"/>
</dbReference>
<dbReference type="EMBL" id="CP136051">
    <property type="protein sequence ID" value="WOK04858.1"/>
    <property type="molecule type" value="Genomic_DNA"/>
</dbReference>
<keyword evidence="3" id="KW-0597">Phosphoprotein</keyword>
<feature type="domain" description="PAC" evidence="8">
    <location>
        <begin position="488"/>
        <end position="540"/>
    </location>
</feature>
<feature type="domain" description="PAC" evidence="8">
    <location>
        <begin position="869"/>
        <end position="920"/>
    </location>
</feature>
<dbReference type="InterPro" id="IPR035965">
    <property type="entry name" value="PAS-like_dom_sf"/>
</dbReference>
<evidence type="ECO:0000313" key="9">
    <source>
        <dbReference type="EMBL" id="WOK04858.1"/>
    </source>
</evidence>
<feature type="domain" description="PAC" evidence="8">
    <location>
        <begin position="340"/>
        <end position="395"/>
    </location>
</feature>
<dbReference type="Gene3D" id="2.10.70.100">
    <property type="match status" value="1"/>
</dbReference>
<feature type="domain" description="PAC" evidence="8">
    <location>
        <begin position="618"/>
        <end position="669"/>
    </location>
</feature>
<feature type="domain" description="PAS" evidence="7">
    <location>
        <begin position="1400"/>
        <end position="1470"/>
    </location>
</feature>